<gene>
    <name evidence="3" type="ORF">EGH21_22455</name>
</gene>
<dbReference type="Proteomes" id="UP001430377">
    <property type="component" value="Unassembled WGS sequence"/>
</dbReference>
<feature type="domain" description="J" evidence="2">
    <location>
        <begin position="156"/>
        <end position="208"/>
    </location>
</feature>
<accession>A0AAW4PZY1</accession>
<reference evidence="3 4" key="1">
    <citation type="submission" date="2021-06" db="EMBL/GenBank/DDBJ databases">
        <title>Halomicroarcula sp. a new haloarchaeum isolated from saline soil.</title>
        <authorList>
            <person name="Duran-Viseras A."/>
            <person name="Sanchez-Porro C."/>
            <person name="Ventosa A."/>
        </authorList>
    </citation>
    <scope>NUCLEOTIDE SEQUENCE [LARGE SCALE GENOMIC DNA]</scope>
    <source>
        <strain evidence="3 4">F13</strain>
    </source>
</reference>
<comment type="caution">
    <text evidence="3">The sequence shown here is derived from an EMBL/GenBank/DDBJ whole genome shotgun (WGS) entry which is preliminary data.</text>
</comment>
<proteinExistence type="predicted"/>
<dbReference type="InterPro" id="IPR036869">
    <property type="entry name" value="J_dom_sf"/>
</dbReference>
<evidence type="ECO:0000313" key="4">
    <source>
        <dbReference type="Proteomes" id="UP001430377"/>
    </source>
</evidence>
<name>A0AAW4PZY1_9EURY</name>
<evidence type="ECO:0000256" key="1">
    <source>
        <dbReference type="SAM" id="MobiDB-lite"/>
    </source>
</evidence>
<dbReference type="CDD" id="cd06257">
    <property type="entry name" value="DnaJ"/>
    <property type="match status" value="1"/>
</dbReference>
<dbReference type="RefSeq" id="WP_220620642.1">
    <property type="nucleotide sequence ID" value="NZ_RKLR01000019.1"/>
</dbReference>
<sequence length="208" mass="22951">MTSKTDRTGGEIDWPAWASRTQRRESTHKYSTTLAKSITHIETELEDRLGVDDWRLSTAAPHRKNDGRPYANANPSDPGAVVRWSMDGEQYCIAVDEYDDLRDNVRTIGLYIKEKRKMSNRPVKTGQDEFATAQLPSGNEDVIVAGDGSGVASTEAPHEVLGLAEDAPDDVIKAAARRLAANEHPDNGGDREAYKRIQQAKEAMLDGD</sequence>
<evidence type="ECO:0000313" key="3">
    <source>
        <dbReference type="EMBL" id="MBX0325783.1"/>
    </source>
</evidence>
<feature type="compositionally biased region" description="Basic and acidic residues" evidence="1">
    <location>
        <begin position="1"/>
        <end position="10"/>
    </location>
</feature>
<dbReference type="SUPFAM" id="SSF46565">
    <property type="entry name" value="Chaperone J-domain"/>
    <property type="match status" value="1"/>
</dbReference>
<dbReference type="PROSITE" id="PS50076">
    <property type="entry name" value="DNAJ_2"/>
    <property type="match status" value="1"/>
</dbReference>
<protein>
    <submittedName>
        <fullName evidence="3">DnaJ domain-containing protein</fullName>
    </submittedName>
</protein>
<dbReference type="AlphaFoldDB" id="A0AAW4PZY1"/>
<feature type="region of interest" description="Disordered" evidence="1">
    <location>
        <begin position="1"/>
        <end position="30"/>
    </location>
</feature>
<dbReference type="InterPro" id="IPR001623">
    <property type="entry name" value="DnaJ_domain"/>
</dbReference>
<dbReference type="Gene3D" id="1.10.287.110">
    <property type="entry name" value="DnaJ domain"/>
    <property type="match status" value="1"/>
</dbReference>
<dbReference type="Pfam" id="PF00226">
    <property type="entry name" value="DnaJ"/>
    <property type="match status" value="1"/>
</dbReference>
<dbReference type="EMBL" id="RKLR01000019">
    <property type="protein sequence ID" value="MBX0325783.1"/>
    <property type="molecule type" value="Genomic_DNA"/>
</dbReference>
<keyword evidence="4" id="KW-1185">Reference proteome</keyword>
<organism evidence="3 4">
    <name type="scientific">Haloarcula rubra</name>
    <dbReference type="NCBI Taxonomy" id="2487747"/>
    <lineage>
        <taxon>Archaea</taxon>
        <taxon>Methanobacteriati</taxon>
        <taxon>Methanobacteriota</taxon>
        <taxon>Stenosarchaea group</taxon>
        <taxon>Halobacteria</taxon>
        <taxon>Halobacteriales</taxon>
        <taxon>Haloarculaceae</taxon>
        <taxon>Haloarcula</taxon>
    </lineage>
</organism>
<evidence type="ECO:0000259" key="2">
    <source>
        <dbReference type="PROSITE" id="PS50076"/>
    </source>
</evidence>